<dbReference type="EMBL" id="CP065938">
    <property type="protein sequence ID" value="UWX06347.1"/>
    <property type="molecule type" value="Genomic_DNA"/>
</dbReference>
<reference evidence="1" key="1">
    <citation type="submission" date="2020-12" db="EMBL/GenBank/DDBJ databases">
        <title>Taurinivorans muris gen. nov., sp. nov., fundamental and realized metabolic niche of a ubiquitous sulfidogenic bacterium in the murine intestine.</title>
        <authorList>
            <person name="Ye H."/>
            <person name="Hanson B.T."/>
            <person name="Loy A."/>
        </authorList>
    </citation>
    <scope>NUCLEOTIDE SEQUENCE</scope>
    <source>
        <strain evidence="1">LT0009</strain>
    </source>
</reference>
<keyword evidence="2" id="KW-1185">Reference proteome</keyword>
<dbReference type="Proteomes" id="UP001058120">
    <property type="component" value="Chromosome"/>
</dbReference>
<gene>
    <name evidence="1" type="ORF">JBF11_03280</name>
</gene>
<evidence type="ECO:0000313" key="2">
    <source>
        <dbReference type="Proteomes" id="UP001058120"/>
    </source>
</evidence>
<organism evidence="1 2">
    <name type="scientific">Taurinivorans muris</name>
    <dbReference type="NCBI Taxonomy" id="2787751"/>
    <lineage>
        <taxon>Bacteria</taxon>
        <taxon>Pseudomonadati</taxon>
        <taxon>Thermodesulfobacteriota</taxon>
        <taxon>Desulfovibrionia</taxon>
        <taxon>Desulfovibrionales</taxon>
        <taxon>Desulfovibrionaceae</taxon>
        <taxon>Taurinivorans</taxon>
    </lineage>
</organism>
<name>A0ABY5Y2D0_9BACT</name>
<dbReference type="RefSeq" id="WP_334315952.1">
    <property type="nucleotide sequence ID" value="NZ_CP065938.1"/>
</dbReference>
<evidence type="ECO:0000313" key="1">
    <source>
        <dbReference type="EMBL" id="UWX06347.1"/>
    </source>
</evidence>
<protein>
    <submittedName>
        <fullName evidence="1">Uncharacterized protein</fullName>
    </submittedName>
</protein>
<proteinExistence type="predicted"/>
<sequence>MKSIKTTPEFMNLTEDEIVAALDDFENQFATEDDVDSDIEPENPIVKEVARLINEYTNRFDEIIAEAGDEGDLPEEIFEYEPEIIIERVAYEIFMDAVHDSMQEADDFE</sequence>
<accession>A0ABY5Y2D0</accession>